<dbReference type="CDD" id="cd14014">
    <property type="entry name" value="STKc_PknB_like"/>
    <property type="match status" value="1"/>
</dbReference>
<keyword evidence="1" id="KW-0802">TPR repeat</keyword>
<keyword evidence="2" id="KW-1133">Transmembrane helix</keyword>
<comment type="caution">
    <text evidence="4">The sequence shown here is derived from an EMBL/GenBank/DDBJ whole genome shotgun (WGS) entry which is preliminary data.</text>
</comment>
<dbReference type="InterPro" id="IPR011009">
    <property type="entry name" value="Kinase-like_dom_sf"/>
</dbReference>
<keyword evidence="2" id="KW-0812">Transmembrane</keyword>
<dbReference type="PROSITE" id="PS00108">
    <property type="entry name" value="PROTEIN_KINASE_ST"/>
    <property type="match status" value="1"/>
</dbReference>
<dbReference type="GO" id="GO:0005737">
    <property type="term" value="C:cytoplasm"/>
    <property type="evidence" value="ECO:0007669"/>
    <property type="project" value="TreeGrafter"/>
</dbReference>
<dbReference type="PROSITE" id="PS50011">
    <property type="entry name" value="PROTEIN_KINASE_DOM"/>
    <property type="match status" value="1"/>
</dbReference>
<dbReference type="Gene3D" id="1.10.510.10">
    <property type="entry name" value="Transferase(Phosphotransferase) domain 1"/>
    <property type="match status" value="1"/>
</dbReference>
<dbReference type="SUPFAM" id="SSF56112">
    <property type="entry name" value="Protein kinase-like (PK-like)"/>
    <property type="match status" value="1"/>
</dbReference>
<evidence type="ECO:0000313" key="5">
    <source>
        <dbReference type="Proteomes" id="UP000093366"/>
    </source>
</evidence>
<sequence length="852" mass="96029">MDIDRCFSNTYLEPLRHIASGGMGDIYLAKDTRLDREVAVKVLKRQHDNGDDKEFDKMLSEARLMARVNHPNIVQLYDIIETDDGVLLVMEYVKGRTLAQYLKESLISFNDKIELLRQVAIAIHYSHQQSIVHSDIKAGNILITEQKAVKIIDFGIASLFSQKRLNGAEEARSYGSYGAMSPEQIRGEQLTQASDVFSFGILAYRFIYLKHPFGAVKGPELADAILNNKALPAHKIEGDVSEQCRDLINDMLMKAPQDRPQNMQHVLCVLENVLQQLEQDLSEETQPLGANLPDKRANSIRPLRWGVIITSILLLCVVYPFSLVLENHERIRYVIVLEPEIETEQGVNEHSRLTKLAIDNVVRQTVINSDKFELIAHSEYESEGIRLPDLVKVTGADIVLLPEARCEGKYCDVRLSFLNSDKLVVEKQLSGSVQSNDYVAMDTIFRSLAAHVLGNDVREEMSQSNVDPIAYQRFISLYDEVSFNGRYTVENFNKAVNLLEQNPNLFSLYSLLRELGLELYHASSDKNILTRLNRLFQYAPSSYRNSKAYTVDIAYIAIESGDYQFADELIAKLSSYGESALSFHLKGNLAYQQHKLPQAIAHYQKALQQNPSLISGYNLAIALYDHSQIQAAQQQFESLISRYPWYLESHRLLADIYMLDGNISGAIELYEMIGFENMSAIDHNNLALGFLVIGDTQKALNHAGKAVAMSPENTAFLLNLADINQLLNNSDSANDNYAKVIALNSGKEELTKYLESGQAYAQLGHHKKALEALYSGIKLSTDSISYSYSAALIYTLSGEIKSGLLHFKDSKAGGYTAQWFNLPWFIPLCVYEEFRKPLLELEKANICQSKPR</sequence>
<evidence type="ECO:0000259" key="3">
    <source>
        <dbReference type="PROSITE" id="PS50011"/>
    </source>
</evidence>
<dbReference type="SMART" id="SM00220">
    <property type="entry name" value="S_TKc"/>
    <property type="match status" value="1"/>
</dbReference>
<dbReference type="InterPro" id="IPR008271">
    <property type="entry name" value="Ser/Thr_kinase_AS"/>
</dbReference>
<proteinExistence type="predicted"/>
<evidence type="ECO:0000256" key="2">
    <source>
        <dbReference type="SAM" id="Phobius"/>
    </source>
</evidence>
<organism evidence="4 5">
    <name type="scientific">Pseudoalteromonas luteoviolacea</name>
    <dbReference type="NCBI Taxonomy" id="43657"/>
    <lineage>
        <taxon>Bacteria</taxon>
        <taxon>Pseudomonadati</taxon>
        <taxon>Pseudomonadota</taxon>
        <taxon>Gammaproteobacteria</taxon>
        <taxon>Alteromonadales</taxon>
        <taxon>Pseudoalteromonadaceae</taxon>
        <taxon>Pseudoalteromonas</taxon>
    </lineage>
</organism>
<dbReference type="GO" id="GO:0004674">
    <property type="term" value="F:protein serine/threonine kinase activity"/>
    <property type="evidence" value="ECO:0007669"/>
    <property type="project" value="TreeGrafter"/>
</dbReference>
<keyword evidence="2" id="KW-0472">Membrane</keyword>
<feature type="repeat" description="TPR" evidence="1">
    <location>
        <begin position="750"/>
        <end position="783"/>
    </location>
</feature>
<evidence type="ECO:0000256" key="1">
    <source>
        <dbReference type="PROSITE-ProRule" id="PRU00339"/>
    </source>
</evidence>
<dbReference type="PANTHER" id="PTHR24361">
    <property type="entry name" value="MITOGEN-ACTIVATED KINASE KINASE KINASE"/>
    <property type="match status" value="1"/>
</dbReference>
<dbReference type="RefSeq" id="WP_065788472.1">
    <property type="nucleotide sequence ID" value="NZ_MAUJ01000001.1"/>
</dbReference>
<dbReference type="EMBL" id="MAUJ01000001">
    <property type="protein sequence ID" value="OCQ22461.1"/>
    <property type="molecule type" value="Genomic_DNA"/>
</dbReference>
<dbReference type="Pfam" id="PF00069">
    <property type="entry name" value="Pkinase"/>
    <property type="match status" value="1"/>
</dbReference>
<gene>
    <name evidence="4" type="ORF">A7985_00385</name>
</gene>
<dbReference type="GO" id="GO:0005524">
    <property type="term" value="F:ATP binding"/>
    <property type="evidence" value="ECO:0007669"/>
    <property type="project" value="InterPro"/>
</dbReference>
<reference evidence="5" key="1">
    <citation type="submission" date="2016-07" db="EMBL/GenBank/DDBJ databases">
        <authorList>
            <person name="Florea S."/>
            <person name="Webb J.S."/>
            <person name="Jaromczyk J."/>
            <person name="Schardl C.L."/>
        </authorList>
    </citation>
    <scope>NUCLEOTIDE SEQUENCE [LARGE SCALE GENOMIC DNA]</scope>
    <source>
        <strain evidence="5">IPB1</strain>
    </source>
</reference>
<dbReference type="AlphaFoldDB" id="A0A1C0TT08"/>
<dbReference type="InterPro" id="IPR019734">
    <property type="entry name" value="TPR_rpt"/>
</dbReference>
<protein>
    <recommendedName>
        <fullName evidence="3">Protein kinase domain-containing protein</fullName>
    </recommendedName>
</protein>
<accession>A0A1C0TT08</accession>
<evidence type="ECO:0000313" key="4">
    <source>
        <dbReference type="EMBL" id="OCQ22461.1"/>
    </source>
</evidence>
<dbReference type="OrthoDB" id="9801841at2"/>
<dbReference type="PROSITE" id="PS50005">
    <property type="entry name" value="TPR"/>
    <property type="match status" value="2"/>
</dbReference>
<dbReference type="SUPFAM" id="SSF48452">
    <property type="entry name" value="TPR-like"/>
    <property type="match status" value="1"/>
</dbReference>
<dbReference type="InterPro" id="IPR000719">
    <property type="entry name" value="Prot_kinase_dom"/>
</dbReference>
<feature type="transmembrane region" description="Helical" evidence="2">
    <location>
        <begin position="305"/>
        <end position="325"/>
    </location>
</feature>
<feature type="repeat" description="TPR" evidence="1">
    <location>
        <begin position="580"/>
        <end position="613"/>
    </location>
</feature>
<dbReference type="InterPro" id="IPR053235">
    <property type="entry name" value="Ser_Thr_kinase"/>
</dbReference>
<name>A0A1C0TT08_9GAMM</name>
<dbReference type="SMART" id="SM00028">
    <property type="entry name" value="TPR"/>
    <property type="match status" value="4"/>
</dbReference>
<feature type="domain" description="Protein kinase" evidence="3">
    <location>
        <begin position="12"/>
        <end position="274"/>
    </location>
</feature>
<dbReference type="Gene3D" id="1.25.40.10">
    <property type="entry name" value="Tetratricopeptide repeat domain"/>
    <property type="match status" value="2"/>
</dbReference>
<dbReference type="Pfam" id="PF13432">
    <property type="entry name" value="TPR_16"/>
    <property type="match status" value="1"/>
</dbReference>
<dbReference type="Proteomes" id="UP000093366">
    <property type="component" value="Unassembled WGS sequence"/>
</dbReference>
<dbReference type="InterPro" id="IPR011990">
    <property type="entry name" value="TPR-like_helical_dom_sf"/>
</dbReference>